<dbReference type="KEGG" id="doe:DENOEST_3746"/>
<dbReference type="InterPro" id="IPR006143">
    <property type="entry name" value="RND_pump_MFP"/>
</dbReference>
<feature type="domain" description="Multidrug resistance protein MdtA-like barrel-sandwich hybrid" evidence="5">
    <location>
        <begin position="76"/>
        <end position="199"/>
    </location>
</feature>
<evidence type="ECO:0000259" key="7">
    <source>
        <dbReference type="Pfam" id="PF25967"/>
    </source>
</evidence>
<dbReference type="Gene3D" id="2.40.50.100">
    <property type="match status" value="1"/>
</dbReference>
<feature type="domain" description="Multidrug resistance protein MdtA-like beta-barrel" evidence="6">
    <location>
        <begin position="209"/>
        <end position="293"/>
    </location>
</feature>
<dbReference type="Pfam" id="PF25917">
    <property type="entry name" value="BSH_RND"/>
    <property type="match status" value="1"/>
</dbReference>
<dbReference type="GO" id="GO:0005886">
    <property type="term" value="C:plasma membrane"/>
    <property type="evidence" value="ECO:0007669"/>
    <property type="project" value="TreeGrafter"/>
</dbReference>
<dbReference type="Gene3D" id="2.40.30.170">
    <property type="match status" value="1"/>
</dbReference>
<accession>A0A6S6Y5Y0</accession>
<dbReference type="InterPro" id="IPR058627">
    <property type="entry name" value="MdtA-like_C"/>
</dbReference>
<dbReference type="PROSITE" id="PS51257">
    <property type="entry name" value="PROKAR_LIPOPROTEIN"/>
    <property type="match status" value="1"/>
</dbReference>
<evidence type="ECO:0000256" key="1">
    <source>
        <dbReference type="ARBA" id="ARBA00004196"/>
    </source>
</evidence>
<evidence type="ECO:0000256" key="2">
    <source>
        <dbReference type="ARBA" id="ARBA00009477"/>
    </source>
</evidence>
<feature type="domain" description="Multidrug resistance protein MdtA-like alpha-helical hairpin" evidence="4">
    <location>
        <begin position="116"/>
        <end position="172"/>
    </location>
</feature>
<dbReference type="Proteomes" id="UP000515733">
    <property type="component" value="Chromosome"/>
</dbReference>
<comment type="similarity">
    <text evidence="2">Belongs to the membrane fusion protein (MFP) (TC 8.A.1) family.</text>
</comment>
<dbReference type="InterPro" id="IPR058626">
    <property type="entry name" value="MdtA-like_b-barrel"/>
</dbReference>
<dbReference type="InterPro" id="IPR058624">
    <property type="entry name" value="MdtA-like_HH"/>
</dbReference>
<dbReference type="AlphaFoldDB" id="A0A6S6Y5Y0"/>
<evidence type="ECO:0000313" key="8">
    <source>
        <dbReference type="EMBL" id="CAB1370900.1"/>
    </source>
</evidence>
<dbReference type="Pfam" id="PF25876">
    <property type="entry name" value="HH_MFP_RND"/>
    <property type="match status" value="1"/>
</dbReference>
<feature type="domain" description="Multidrug resistance protein MdtA-like C-terminal permuted SH3" evidence="7">
    <location>
        <begin position="299"/>
        <end position="356"/>
    </location>
</feature>
<dbReference type="FunFam" id="2.40.420.20:FF:000001">
    <property type="entry name" value="Efflux RND transporter periplasmic adaptor subunit"/>
    <property type="match status" value="1"/>
</dbReference>
<sequence length="385" mass="41198">MLKIRSEESAMFAPNIRQPVAGLSALLFCLLVSACSRPEPKSPQGPMQALPVTVLAVQSTRVPVTLEVTGQTEGSREVEVRARVGGLLVKHLYQEGSAVRVGQPLFQIDRAPYEIALAEAKAKSEQATREANRLKGLLEQQAVSRKEYEDATSNQAIAQAALRQAELNLSYTTVTAPEAGIAGRAVKSEGNLIGTGNDSLLTSLHQINPLWVRFGLSDSDIARIPGGRLIAKSVASVELVLPDGSVHPHKGRINFLSAQMDPVLGTRQMRAEFDNPDGLLLPGQFVRVRLATGTRDGVFLVPQAAVVQAAQGTLVMVANAENKVEPRPVQTGDWHGRDWVILGGLKAGDQVIVDNILKLRPNAPVKPHPPEAPGNATPTSPAPQK</sequence>
<dbReference type="Gene3D" id="2.40.420.20">
    <property type="match status" value="1"/>
</dbReference>
<dbReference type="SUPFAM" id="SSF111369">
    <property type="entry name" value="HlyD-like secretion proteins"/>
    <property type="match status" value="1"/>
</dbReference>
<keyword evidence="9" id="KW-1185">Reference proteome</keyword>
<name>A0A6S6Y5Y0_9PROT</name>
<evidence type="ECO:0000259" key="4">
    <source>
        <dbReference type="Pfam" id="PF25876"/>
    </source>
</evidence>
<proteinExistence type="inferred from homology"/>
<evidence type="ECO:0000256" key="3">
    <source>
        <dbReference type="SAM" id="MobiDB-lite"/>
    </source>
</evidence>
<gene>
    <name evidence="8" type="ORF">DENOEST_3746</name>
</gene>
<dbReference type="NCBIfam" id="TIGR01730">
    <property type="entry name" value="RND_mfp"/>
    <property type="match status" value="1"/>
</dbReference>
<reference evidence="8 9" key="1">
    <citation type="submission" date="2020-03" db="EMBL/GenBank/DDBJ databases">
        <authorList>
            <consortium name="Genoscope - CEA"/>
            <person name="William W."/>
        </authorList>
    </citation>
    <scope>NUCLEOTIDE SEQUENCE [LARGE SCALE GENOMIC DNA]</scope>
    <source>
        <strain evidence="9">DSM 16959</strain>
    </source>
</reference>
<comment type="subcellular location">
    <subcellularLocation>
        <location evidence="1">Cell envelope</location>
    </subcellularLocation>
</comment>
<dbReference type="GO" id="GO:0046677">
    <property type="term" value="P:response to antibiotic"/>
    <property type="evidence" value="ECO:0007669"/>
    <property type="project" value="TreeGrafter"/>
</dbReference>
<dbReference type="Gene3D" id="1.10.287.470">
    <property type="entry name" value="Helix hairpin bin"/>
    <property type="match status" value="1"/>
</dbReference>
<dbReference type="GO" id="GO:0022857">
    <property type="term" value="F:transmembrane transporter activity"/>
    <property type="evidence" value="ECO:0007669"/>
    <property type="project" value="InterPro"/>
</dbReference>
<evidence type="ECO:0000313" key="9">
    <source>
        <dbReference type="Proteomes" id="UP000515733"/>
    </source>
</evidence>
<dbReference type="GO" id="GO:0030313">
    <property type="term" value="C:cell envelope"/>
    <property type="evidence" value="ECO:0007669"/>
    <property type="project" value="UniProtKB-SubCell"/>
</dbReference>
<evidence type="ECO:0000259" key="6">
    <source>
        <dbReference type="Pfam" id="PF25944"/>
    </source>
</evidence>
<organism evidence="8 9">
    <name type="scientific">Denitratisoma oestradiolicum</name>
    <dbReference type="NCBI Taxonomy" id="311182"/>
    <lineage>
        <taxon>Bacteria</taxon>
        <taxon>Pseudomonadati</taxon>
        <taxon>Pseudomonadota</taxon>
        <taxon>Betaproteobacteria</taxon>
        <taxon>Nitrosomonadales</taxon>
        <taxon>Sterolibacteriaceae</taxon>
        <taxon>Denitratisoma</taxon>
    </lineage>
</organism>
<evidence type="ECO:0000259" key="5">
    <source>
        <dbReference type="Pfam" id="PF25917"/>
    </source>
</evidence>
<protein>
    <submittedName>
        <fullName evidence="8">RND family efflux transporter, MFP subunit</fullName>
    </submittedName>
</protein>
<feature type="region of interest" description="Disordered" evidence="3">
    <location>
        <begin position="361"/>
        <end position="385"/>
    </location>
</feature>
<dbReference type="EMBL" id="LR778301">
    <property type="protein sequence ID" value="CAB1370900.1"/>
    <property type="molecule type" value="Genomic_DNA"/>
</dbReference>
<dbReference type="Pfam" id="PF25944">
    <property type="entry name" value="Beta-barrel_RND"/>
    <property type="match status" value="1"/>
</dbReference>
<dbReference type="PANTHER" id="PTHR30158">
    <property type="entry name" value="ACRA/E-RELATED COMPONENT OF DRUG EFFLUX TRANSPORTER"/>
    <property type="match status" value="1"/>
</dbReference>
<dbReference type="InterPro" id="IPR058625">
    <property type="entry name" value="MdtA-like_BSH"/>
</dbReference>
<dbReference type="Pfam" id="PF25967">
    <property type="entry name" value="RND-MFP_C"/>
    <property type="match status" value="1"/>
</dbReference>